<dbReference type="PANTHER" id="PTHR11527">
    <property type="entry name" value="HEAT-SHOCK PROTEIN 20 FAMILY MEMBER"/>
    <property type="match status" value="1"/>
</dbReference>
<evidence type="ECO:0000256" key="1">
    <source>
        <dbReference type="PROSITE-ProRule" id="PRU00285"/>
    </source>
</evidence>
<accession>A0A3D9GPY4</accession>
<feature type="domain" description="SHSP" evidence="3">
    <location>
        <begin position="53"/>
        <end position="166"/>
    </location>
</feature>
<dbReference type="Gene3D" id="2.60.40.790">
    <property type="match status" value="1"/>
</dbReference>
<dbReference type="Pfam" id="PF00011">
    <property type="entry name" value="HSP20"/>
    <property type="match status" value="1"/>
</dbReference>
<reference evidence="4 5" key="1">
    <citation type="submission" date="2018-07" db="EMBL/GenBank/DDBJ databases">
        <title>Genomic Encyclopedia of Type Strains, Phase III (KMG-III): the genomes of soil and plant-associated and newly described type strains.</title>
        <authorList>
            <person name="Whitman W."/>
        </authorList>
    </citation>
    <scope>NUCLEOTIDE SEQUENCE [LARGE SCALE GENOMIC DNA]</scope>
    <source>
        <strain evidence="4 5">CECT 7946</strain>
    </source>
</reference>
<dbReference type="CDD" id="cd06464">
    <property type="entry name" value="ACD_sHsps-like"/>
    <property type="match status" value="1"/>
</dbReference>
<name>A0A3D9GPY4_9FLAO</name>
<gene>
    <name evidence="4" type="ORF">DFQ10_1107</name>
</gene>
<comment type="similarity">
    <text evidence="1 2">Belongs to the small heat shock protein (HSP20) family.</text>
</comment>
<dbReference type="InterPro" id="IPR002068">
    <property type="entry name" value="A-crystallin/Hsp20_dom"/>
</dbReference>
<sequence length="166" mass="18842">MFNLNFLIMSNLVNVPKNGSLANTNSNANFPTLSTWLDDIFNRDLPSVFTSNFNTGITLPKVNIKETADAFIVDMAVPGLNKSDFHLDLDNEILSISLETKEESEKKDEKYTRREFGYSSFKRTFTLPETVNDEDINATYKDGILSILLPKREDAKNKPVRSIEIK</sequence>
<evidence type="ECO:0000313" key="5">
    <source>
        <dbReference type="Proteomes" id="UP000256980"/>
    </source>
</evidence>
<dbReference type="InterPro" id="IPR008978">
    <property type="entry name" value="HSP20-like_chaperone"/>
</dbReference>
<protein>
    <submittedName>
        <fullName evidence="4">HSP20 family protein</fullName>
    </submittedName>
</protein>
<evidence type="ECO:0000256" key="2">
    <source>
        <dbReference type="RuleBase" id="RU003616"/>
    </source>
</evidence>
<proteinExistence type="inferred from homology"/>
<dbReference type="InterPro" id="IPR031107">
    <property type="entry name" value="Small_HSP"/>
</dbReference>
<organism evidence="4 5">
    <name type="scientific">Winogradskyella eximia</name>
    <dbReference type="NCBI Taxonomy" id="262006"/>
    <lineage>
        <taxon>Bacteria</taxon>
        <taxon>Pseudomonadati</taxon>
        <taxon>Bacteroidota</taxon>
        <taxon>Flavobacteriia</taxon>
        <taxon>Flavobacteriales</taxon>
        <taxon>Flavobacteriaceae</taxon>
        <taxon>Winogradskyella</taxon>
    </lineage>
</organism>
<comment type="caution">
    <text evidence="4">The sequence shown here is derived from an EMBL/GenBank/DDBJ whole genome shotgun (WGS) entry which is preliminary data.</text>
</comment>
<dbReference type="SUPFAM" id="SSF49764">
    <property type="entry name" value="HSP20-like chaperones"/>
    <property type="match status" value="1"/>
</dbReference>
<evidence type="ECO:0000259" key="3">
    <source>
        <dbReference type="PROSITE" id="PS01031"/>
    </source>
</evidence>
<evidence type="ECO:0000313" key="4">
    <source>
        <dbReference type="EMBL" id="RED38501.1"/>
    </source>
</evidence>
<dbReference type="Proteomes" id="UP000256980">
    <property type="component" value="Unassembled WGS sequence"/>
</dbReference>
<dbReference type="PROSITE" id="PS01031">
    <property type="entry name" value="SHSP"/>
    <property type="match status" value="1"/>
</dbReference>
<dbReference type="AlphaFoldDB" id="A0A3D9GPY4"/>
<keyword evidence="5" id="KW-1185">Reference proteome</keyword>
<dbReference type="EMBL" id="QRDV01000010">
    <property type="protein sequence ID" value="RED38501.1"/>
    <property type="molecule type" value="Genomic_DNA"/>
</dbReference>